<feature type="domain" description="8-oxoguanine DNA glycosylase N-terminal" evidence="6">
    <location>
        <begin position="17"/>
        <end position="137"/>
    </location>
</feature>
<evidence type="ECO:0000256" key="3">
    <source>
        <dbReference type="ARBA" id="ARBA00023204"/>
    </source>
</evidence>
<dbReference type="GO" id="GO:0140078">
    <property type="term" value="F:class I DNA-(apurinic or apyrimidinic site) endonuclease activity"/>
    <property type="evidence" value="ECO:0007669"/>
    <property type="project" value="UniProtKB-EC"/>
</dbReference>
<dbReference type="InterPro" id="IPR052054">
    <property type="entry name" value="Oxidative_DNA_repair_enzyme"/>
</dbReference>
<sequence length="338" mass="39827">MFLSFLLKTEFSLLVKQPGVLSIKNTFESGQIFGWKKFVSSHNSVSQIFYLGTLNNHALAFRQNQGDHRVYTACWDSFGKKVQIGEKKRKEIQDYFNIDFSVSREYETKWKNSLNFNKLYEKFEGLRIINQDIVDCLFSFVCSTNNNIPRIQRMVNDLKQYYGEPIFLEGTKLCLKKFPTVYRMAHLDETDQVRLNLGYRFKYLKAIASFLIKNEEKLTNTKIDQNYNDFTFLNNIKELSYDKAFRELKKLHGFWQFPSQVFETTWVVSITINLELTIFVKVHIYIYCAPAHTLLNVCTRCQIMTIFRRYHCISIASLHSLDKYLIMASLMMSKAFAP</sequence>
<keyword evidence="2" id="KW-0378">Hydrolase</keyword>
<keyword evidence="3" id="KW-0234">DNA repair</keyword>
<dbReference type="PANTHER" id="PTHR10242:SF2">
    <property type="entry name" value="N-GLYCOSYLASE_DNA LYASE"/>
    <property type="match status" value="1"/>
</dbReference>
<dbReference type="SUPFAM" id="SSF55945">
    <property type="entry name" value="TATA-box binding protein-like"/>
    <property type="match status" value="1"/>
</dbReference>
<dbReference type="SUPFAM" id="SSF48150">
    <property type="entry name" value="DNA-glycosylase"/>
    <property type="match status" value="1"/>
</dbReference>
<evidence type="ECO:0000313" key="8">
    <source>
        <dbReference type="Proteomes" id="UP001439008"/>
    </source>
</evidence>
<dbReference type="EMBL" id="JBDODL010000141">
    <property type="protein sequence ID" value="MES1918857.1"/>
    <property type="molecule type" value="Genomic_DNA"/>
</dbReference>
<evidence type="ECO:0000256" key="5">
    <source>
        <dbReference type="ARBA" id="ARBA00023295"/>
    </source>
</evidence>
<keyword evidence="1" id="KW-0227">DNA damage</keyword>
<dbReference type="Pfam" id="PF07934">
    <property type="entry name" value="OGG_N"/>
    <property type="match status" value="1"/>
</dbReference>
<evidence type="ECO:0000313" key="7">
    <source>
        <dbReference type="EMBL" id="MES1918857.1"/>
    </source>
</evidence>
<keyword evidence="8" id="KW-1185">Reference proteome</keyword>
<accession>A0ABV2AGT6</accession>
<keyword evidence="4 7" id="KW-0456">Lyase</keyword>
<dbReference type="InterPro" id="IPR012904">
    <property type="entry name" value="OGG_N"/>
</dbReference>
<evidence type="ECO:0000256" key="1">
    <source>
        <dbReference type="ARBA" id="ARBA00022763"/>
    </source>
</evidence>
<evidence type="ECO:0000259" key="6">
    <source>
        <dbReference type="Pfam" id="PF07934"/>
    </source>
</evidence>
<comment type="caution">
    <text evidence="7">The sequence shown here is derived from an EMBL/GenBank/DDBJ whole genome shotgun (WGS) entry which is preliminary data.</text>
</comment>
<dbReference type="Gene3D" id="3.30.310.260">
    <property type="match status" value="1"/>
</dbReference>
<evidence type="ECO:0000256" key="4">
    <source>
        <dbReference type="ARBA" id="ARBA00023239"/>
    </source>
</evidence>
<dbReference type="Proteomes" id="UP001439008">
    <property type="component" value="Unassembled WGS sequence"/>
</dbReference>
<protein>
    <submittedName>
        <fullName evidence="7">8-oxoguanine glycosylase ogg1</fullName>
        <ecNumber evidence="7">4.2.99.18</ecNumber>
    </submittedName>
</protein>
<gene>
    <name evidence="7" type="primary">OGG1</name>
    <name evidence="7" type="ORF">MHBO_000753</name>
</gene>
<dbReference type="Gene3D" id="1.10.340.30">
    <property type="entry name" value="Hypothetical protein, domain 2"/>
    <property type="match status" value="1"/>
</dbReference>
<dbReference type="PANTHER" id="PTHR10242">
    <property type="entry name" value="8-OXOGUANINE DNA GLYCOSYLASE"/>
    <property type="match status" value="1"/>
</dbReference>
<dbReference type="EC" id="4.2.99.18" evidence="7"/>
<reference evidence="7 8" key="1">
    <citation type="journal article" date="2024" name="BMC Biol.">
        <title>Comparative genomics of Ascetosporea gives new insight into the evolutionary basis for animal parasitism in Rhizaria.</title>
        <authorList>
            <person name="Hiltunen Thoren M."/>
            <person name="Onut-Brannstrom I."/>
            <person name="Alfjorden A."/>
            <person name="Peckova H."/>
            <person name="Swords F."/>
            <person name="Hooper C."/>
            <person name="Holzer A.S."/>
            <person name="Bass D."/>
            <person name="Burki F."/>
        </authorList>
    </citation>
    <scope>NUCLEOTIDE SEQUENCE [LARGE SCALE GENOMIC DNA]</scope>
    <source>
        <strain evidence="7">20-A016</strain>
    </source>
</reference>
<keyword evidence="5" id="KW-0326">Glycosidase</keyword>
<dbReference type="InterPro" id="IPR011257">
    <property type="entry name" value="DNA_glycosylase"/>
</dbReference>
<name>A0ABV2AGT6_9EUKA</name>
<organism evidence="7 8">
    <name type="scientific">Bonamia ostreae</name>
    <dbReference type="NCBI Taxonomy" id="126728"/>
    <lineage>
        <taxon>Eukaryota</taxon>
        <taxon>Sar</taxon>
        <taxon>Rhizaria</taxon>
        <taxon>Endomyxa</taxon>
        <taxon>Ascetosporea</taxon>
        <taxon>Haplosporida</taxon>
        <taxon>Bonamia</taxon>
    </lineage>
</organism>
<proteinExistence type="predicted"/>
<evidence type="ECO:0000256" key="2">
    <source>
        <dbReference type="ARBA" id="ARBA00022801"/>
    </source>
</evidence>